<evidence type="ECO:0000313" key="5">
    <source>
        <dbReference type="EMBL" id="MEQ2556435.1"/>
    </source>
</evidence>
<feature type="propeptide" id="PRO_5044939282" evidence="4">
    <location>
        <begin position="1"/>
        <end position="7"/>
    </location>
</feature>
<comment type="function">
    <text evidence="4">Initiates the rapid degradation of small, acid-soluble proteins during spore germination.</text>
</comment>
<dbReference type="PIRSF" id="PIRSF019549">
    <property type="entry name" value="Peptidase_A25"/>
    <property type="match status" value="1"/>
</dbReference>
<comment type="subunit">
    <text evidence="4">Homotetramer.</text>
</comment>
<keyword evidence="6" id="KW-1185">Reference proteome</keyword>
<evidence type="ECO:0000256" key="4">
    <source>
        <dbReference type="HAMAP-Rule" id="MF_00626"/>
    </source>
</evidence>
<keyword evidence="3 4" id="KW-0865">Zymogen</keyword>
<dbReference type="EMBL" id="JBBMEX010000001">
    <property type="protein sequence ID" value="MEQ2556435.1"/>
    <property type="molecule type" value="Genomic_DNA"/>
</dbReference>
<dbReference type="SUPFAM" id="SSF53163">
    <property type="entry name" value="HybD-like"/>
    <property type="match status" value="1"/>
</dbReference>
<organism evidence="5 6">
    <name type="scientific">Maccoyibacter intestinihominis</name>
    <dbReference type="NCBI Taxonomy" id="3133499"/>
    <lineage>
        <taxon>Bacteria</taxon>
        <taxon>Bacillati</taxon>
        <taxon>Bacillota</taxon>
        <taxon>Clostridia</taxon>
        <taxon>Lachnospirales</taxon>
        <taxon>Lachnospiraceae</taxon>
        <taxon>Maccoyibacter</taxon>
    </lineage>
</organism>
<proteinExistence type="inferred from homology"/>
<accession>A0ABV1HAC9</accession>
<evidence type="ECO:0000256" key="3">
    <source>
        <dbReference type="ARBA" id="ARBA00023145"/>
    </source>
</evidence>
<dbReference type="InterPro" id="IPR023430">
    <property type="entry name" value="Pept_HybD-like_dom_sf"/>
</dbReference>
<dbReference type="HAMAP" id="MF_00626">
    <property type="entry name" value="Germination_prot"/>
    <property type="match status" value="1"/>
</dbReference>
<comment type="PTM">
    <text evidence="4">Autoproteolytically processed. The inactive tetrameric zymogen termed p46 autoprocesses to a smaller form termed p41, which is active only during spore germination.</text>
</comment>
<comment type="caution">
    <text evidence="5">The sequence shown here is derived from an EMBL/GenBank/DDBJ whole genome shotgun (WGS) entry which is preliminary data.</text>
</comment>
<dbReference type="Proteomes" id="UP001454489">
    <property type="component" value="Unassembled WGS sequence"/>
</dbReference>
<dbReference type="InterPro" id="IPR005080">
    <property type="entry name" value="Peptidase_A25"/>
</dbReference>
<gene>
    <name evidence="4 5" type="primary">gpr</name>
    <name evidence="5" type="ORF">WMO43_00885</name>
</gene>
<dbReference type="RefSeq" id="WP_353529395.1">
    <property type="nucleotide sequence ID" value="NZ_JBBMEX010000001.1"/>
</dbReference>
<protein>
    <recommendedName>
        <fullName evidence="4">Germination protease</fullName>
        <ecNumber evidence="4">3.4.24.78</ecNumber>
    </recommendedName>
    <alternativeName>
        <fullName evidence="4">GPR endopeptidase</fullName>
    </alternativeName>
    <alternativeName>
        <fullName evidence="4">Germination proteinase</fullName>
    </alternativeName>
    <alternativeName>
        <fullName evidence="4">Spore protease</fullName>
    </alternativeName>
</protein>
<feature type="chain" id="PRO_5044939281" description="Germination protease" evidence="4">
    <location>
        <begin position="8"/>
        <end position="291"/>
    </location>
</feature>
<name>A0ABV1HAC9_9FIRM</name>
<evidence type="ECO:0000313" key="6">
    <source>
        <dbReference type="Proteomes" id="UP001454489"/>
    </source>
</evidence>
<dbReference type="GO" id="GO:0016787">
    <property type="term" value="F:hydrolase activity"/>
    <property type="evidence" value="ECO:0007669"/>
    <property type="project" value="UniProtKB-KW"/>
</dbReference>
<reference evidence="5 6" key="1">
    <citation type="submission" date="2024-03" db="EMBL/GenBank/DDBJ databases">
        <title>Human intestinal bacterial collection.</title>
        <authorList>
            <person name="Pauvert C."/>
            <person name="Hitch T.C.A."/>
            <person name="Clavel T."/>
        </authorList>
    </citation>
    <scope>NUCLEOTIDE SEQUENCE [LARGE SCALE GENOMIC DNA]</scope>
    <source>
        <strain evidence="5 6">CLA-AA-H185</strain>
    </source>
</reference>
<dbReference type="Pfam" id="PF03418">
    <property type="entry name" value="Peptidase_A25"/>
    <property type="match status" value="1"/>
</dbReference>
<dbReference type="NCBIfam" id="TIGR01441">
    <property type="entry name" value="GPR"/>
    <property type="match status" value="1"/>
</dbReference>
<comment type="similarity">
    <text evidence="4">Belongs to the peptidase A25 family.</text>
</comment>
<keyword evidence="1 4" id="KW-0645">Protease</keyword>
<dbReference type="EC" id="3.4.24.78" evidence="4"/>
<keyword evidence="2 4" id="KW-0378">Hydrolase</keyword>
<evidence type="ECO:0000256" key="2">
    <source>
        <dbReference type="ARBA" id="ARBA00022801"/>
    </source>
</evidence>
<evidence type="ECO:0000256" key="1">
    <source>
        <dbReference type="ARBA" id="ARBA00022670"/>
    </source>
</evidence>
<dbReference type="Gene3D" id="3.40.50.1450">
    <property type="entry name" value="HybD-like"/>
    <property type="match status" value="1"/>
</dbReference>
<sequence>MFQVRTDLALETKEKFEEDNVELKGVRIHEEERGENIKITEVIIETENGAKSMGKPRGSYITIEAQEMTDGDDGYHREISEELAKVLRGMIPVNREELSVLVVGLGNREITPDALGPRVADNMMITRHVIREFGKYALGAEHSNLISSIVPGVMAQTGMESLEIIRGVIRETEPDCIVAVDALAARSVKRLNRTIQITNTGINPGSGVGNHRHGLNRESVGIPVIAIGVPTVVDAATIVNDAISGYYEEVDCTLNSFFVTPKDIDESIKRLSFTISEGLNLAFEKTACTNS</sequence>
<comment type="catalytic activity">
    <reaction evidence="4">
        <text>Endopeptidase action with P4 Glu or Asp, P1 preferably Glu &gt; Asp, P1' hydrophobic and P2' Ala.</text>
        <dbReference type="EC" id="3.4.24.78"/>
    </reaction>
</comment>